<dbReference type="EMBL" id="CP159872">
    <property type="protein sequence ID" value="XCM81692.1"/>
    <property type="molecule type" value="Genomic_DNA"/>
</dbReference>
<dbReference type="AlphaFoldDB" id="A0AAU8JZ76"/>
<dbReference type="InterPro" id="IPR006121">
    <property type="entry name" value="HMA_dom"/>
</dbReference>
<proteinExistence type="predicted"/>
<dbReference type="InterPro" id="IPR000428">
    <property type="entry name" value="Cu-bd"/>
</dbReference>
<dbReference type="SUPFAM" id="SSF55008">
    <property type="entry name" value="HMA, heavy metal-associated domain"/>
    <property type="match status" value="1"/>
</dbReference>
<reference evidence="2" key="1">
    <citation type="submission" date="2024-06" db="EMBL/GenBank/DDBJ databases">
        <title>The genome sequences of Kitasatospora sp. strain HUAS MG31.</title>
        <authorList>
            <person name="Mo P."/>
        </authorList>
    </citation>
    <scope>NUCLEOTIDE SEQUENCE</scope>
    <source>
        <strain evidence="2">HUAS MG31</strain>
    </source>
</reference>
<dbReference type="RefSeq" id="WP_354642618.1">
    <property type="nucleotide sequence ID" value="NZ_CP159872.1"/>
</dbReference>
<dbReference type="GO" id="GO:0005507">
    <property type="term" value="F:copper ion binding"/>
    <property type="evidence" value="ECO:0007669"/>
    <property type="project" value="InterPro"/>
</dbReference>
<protein>
    <submittedName>
        <fullName evidence="2">Cation transporter</fullName>
    </submittedName>
</protein>
<dbReference type="GO" id="GO:0006825">
    <property type="term" value="P:copper ion transport"/>
    <property type="evidence" value="ECO:0007669"/>
    <property type="project" value="InterPro"/>
</dbReference>
<dbReference type="PRINTS" id="PR00944">
    <property type="entry name" value="CUEXPORT"/>
</dbReference>
<dbReference type="Gene3D" id="3.30.70.100">
    <property type="match status" value="1"/>
</dbReference>
<feature type="domain" description="HMA" evidence="1">
    <location>
        <begin position="3"/>
        <end position="68"/>
    </location>
</feature>
<evidence type="ECO:0000313" key="2">
    <source>
        <dbReference type="EMBL" id="XCM81692.1"/>
    </source>
</evidence>
<gene>
    <name evidence="2" type="ORF">ABWK59_23725</name>
</gene>
<evidence type="ECO:0000259" key="1">
    <source>
        <dbReference type="PROSITE" id="PS50846"/>
    </source>
</evidence>
<dbReference type="CDD" id="cd00371">
    <property type="entry name" value="HMA"/>
    <property type="match status" value="1"/>
</dbReference>
<accession>A0AAU8JZ76</accession>
<name>A0AAU8JZ76_9ACTN</name>
<dbReference type="InterPro" id="IPR036163">
    <property type="entry name" value="HMA_dom_sf"/>
</dbReference>
<organism evidence="2">
    <name type="scientific">Kitasatospora camelliae</name>
    <dbReference type="NCBI Taxonomy" id="3156397"/>
    <lineage>
        <taxon>Bacteria</taxon>
        <taxon>Bacillati</taxon>
        <taxon>Actinomycetota</taxon>
        <taxon>Actinomycetes</taxon>
        <taxon>Kitasatosporales</taxon>
        <taxon>Streptomycetaceae</taxon>
        <taxon>Kitasatospora</taxon>
    </lineage>
</organism>
<dbReference type="KEGG" id="kcm:ABWK59_23725"/>
<sequence length="72" mass="7265">MASTVTYSVTGMSCGHCEKSVSSEVSALPGVTEVAADAKAGTVTISSEAPLTDDQIRAAVDEAGYELVGRSV</sequence>
<dbReference type="PROSITE" id="PS50846">
    <property type="entry name" value="HMA_2"/>
    <property type="match status" value="1"/>
</dbReference>
<dbReference type="Pfam" id="PF00403">
    <property type="entry name" value="HMA"/>
    <property type="match status" value="1"/>
</dbReference>